<proteinExistence type="predicted"/>
<dbReference type="GO" id="GO:0005856">
    <property type="term" value="C:cytoskeleton"/>
    <property type="evidence" value="ECO:0007669"/>
    <property type="project" value="TreeGrafter"/>
</dbReference>
<reference evidence="2 3" key="2">
    <citation type="submission" date="2018-10" db="EMBL/GenBank/DDBJ databases">
        <authorList>
            <consortium name="Pathogen Informatics"/>
        </authorList>
    </citation>
    <scope>NUCLEOTIDE SEQUENCE [LARGE SCALE GENOMIC DNA]</scope>
</reference>
<protein>
    <submittedName>
        <fullName evidence="4">PID domain-containing protein</fullName>
    </submittedName>
</protein>
<evidence type="ECO:0000259" key="1">
    <source>
        <dbReference type="PROSITE" id="PS01179"/>
    </source>
</evidence>
<dbReference type="EMBL" id="UXUI01007577">
    <property type="protein sequence ID" value="VDD88221.1"/>
    <property type="molecule type" value="Genomic_DNA"/>
</dbReference>
<dbReference type="GO" id="GO:0071944">
    <property type="term" value="C:cell periphery"/>
    <property type="evidence" value="ECO:0007669"/>
    <property type="project" value="TreeGrafter"/>
</dbReference>
<dbReference type="AlphaFoldDB" id="A0A0N4V139"/>
<dbReference type="PANTHER" id="PTHR32055:SF1">
    <property type="entry name" value="INTEGRIN BETA-1-BINDING PROTEIN 1"/>
    <property type="match status" value="1"/>
</dbReference>
<feature type="domain" description="PID" evidence="1">
    <location>
        <begin position="51"/>
        <end position="159"/>
    </location>
</feature>
<name>A0A0N4V139_ENTVE</name>
<dbReference type="Gene3D" id="6.20.360.10">
    <property type="match status" value="1"/>
</dbReference>
<dbReference type="GO" id="GO:1900025">
    <property type="term" value="P:negative regulation of substrate adhesion-dependent cell spreading"/>
    <property type="evidence" value="ECO:0007669"/>
    <property type="project" value="TreeGrafter"/>
</dbReference>
<accession>A0A0N4V139</accession>
<dbReference type="PROSITE" id="PS01179">
    <property type="entry name" value="PID"/>
    <property type="match status" value="1"/>
</dbReference>
<dbReference type="PANTHER" id="PTHR32055">
    <property type="entry name" value="INTEGRIN BETA-1-BINDING PROTEIN 1"/>
    <property type="match status" value="1"/>
</dbReference>
<evidence type="ECO:0000313" key="3">
    <source>
        <dbReference type="Proteomes" id="UP000274131"/>
    </source>
</evidence>
<evidence type="ECO:0000313" key="2">
    <source>
        <dbReference type="EMBL" id="VDD88221.1"/>
    </source>
</evidence>
<dbReference type="OrthoDB" id="10060702at2759"/>
<gene>
    <name evidence="2" type="ORF">EVEC_LOCUS3364</name>
</gene>
<dbReference type="SUPFAM" id="SSF50729">
    <property type="entry name" value="PH domain-like"/>
    <property type="match status" value="1"/>
</dbReference>
<dbReference type="InterPro" id="IPR006020">
    <property type="entry name" value="PTB/PI_dom"/>
</dbReference>
<reference evidence="4" key="1">
    <citation type="submission" date="2017-02" db="UniProtKB">
        <authorList>
            <consortium name="WormBaseParasite"/>
        </authorList>
    </citation>
    <scope>IDENTIFICATION</scope>
</reference>
<organism evidence="4">
    <name type="scientific">Enterobius vermicularis</name>
    <name type="common">Human pinworm</name>
    <dbReference type="NCBI Taxonomy" id="51028"/>
    <lineage>
        <taxon>Eukaryota</taxon>
        <taxon>Metazoa</taxon>
        <taxon>Ecdysozoa</taxon>
        <taxon>Nematoda</taxon>
        <taxon>Chromadorea</taxon>
        <taxon>Rhabditida</taxon>
        <taxon>Spirurina</taxon>
        <taxon>Oxyuridomorpha</taxon>
        <taxon>Oxyuroidea</taxon>
        <taxon>Oxyuridae</taxon>
        <taxon>Enterobius</taxon>
    </lineage>
</organism>
<dbReference type="GO" id="GO:0005178">
    <property type="term" value="F:integrin binding"/>
    <property type="evidence" value="ECO:0007669"/>
    <property type="project" value="TreeGrafter"/>
</dbReference>
<dbReference type="GO" id="GO:0001726">
    <property type="term" value="C:ruffle"/>
    <property type="evidence" value="ECO:0007669"/>
    <property type="project" value="TreeGrafter"/>
</dbReference>
<keyword evidence="3" id="KW-1185">Reference proteome</keyword>
<dbReference type="GO" id="GO:0051895">
    <property type="term" value="P:negative regulation of focal adhesion assembly"/>
    <property type="evidence" value="ECO:0007669"/>
    <property type="project" value="TreeGrafter"/>
</dbReference>
<evidence type="ECO:0000313" key="4">
    <source>
        <dbReference type="WBParaSite" id="EVEC_0000365601-mRNA-1"/>
    </source>
</evidence>
<dbReference type="Proteomes" id="UP000274131">
    <property type="component" value="Unassembled WGS sequence"/>
</dbReference>
<dbReference type="WBParaSite" id="EVEC_0000365601-mRNA-1">
    <property type="protein sequence ID" value="EVEC_0000365601-mRNA-1"/>
    <property type="gene ID" value="EVEC_0000365601"/>
</dbReference>
<dbReference type="STRING" id="51028.A0A0N4V139"/>
<dbReference type="GO" id="GO:0030027">
    <property type="term" value="C:lamellipodium"/>
    <property type="evidence" value="ECO:0007669"/>
    <property type="project" value="TreeGrafter"/>
</dbReference>
<sequence>MYNSETNVGLRGENICIVHYLGLLESVAPSKDKIGFAGSAKSLEGRSSEERLIGLVENAQLNDLLHKDSSTSKQVAVHVSNNGFKITDLSSGNVLDRVSLLCVIQCVSYEDDDGNSNVAFLVQKPLSSRLQCHLFQTKSIADADHICALLQQAFTAAVNSAKVQ</sequence>
<dbReference type="Pfam" id="PF10480">
    <property type="entry name" value="ICAP-1_inte_bdg"/>
    <property type="match status" value="1"/>
</dbReference>
<dbReference type="InterPro" id="IPR019517">
    <property type="entry name" value="Integrin-bd_ICAP-1"/>
</dbReference>